<evidence type="ECO:0000313" key="2">
    <source>
        <dbReference type="Proteomes" id="UP000276133"/>
    </source>
</evidence>
<gene>
    <name evidence="1" type="ORF">BpHYR1_008892</name>
</gene>
<comment type="caution">
    <text evidence="1">The sequence shown here is derived from an EMBL/GenBank/DDBJ whole genome shotgun (WGS) entry which is preliminary data.</text>
</comment>
<accession>A0A3M7T2C4</accession>
<name>A0A3M7T2C4_BRAPC</name>
<sequence length="91" mass="11083">MLVIGFIRAFEELCLLRNKFKQNYRKLNIEFRKIHLAVAKINFLQIFTFLNIENIYDLECFKYNQTILSKRKTFTDISIICCCFEDRKYLI</sequence>
<dbReference type="AlphaFoldDB" id="A0A3M7T2C4"/>
<dbReference type="Proteomes" id="UP000276133">
    <property type="component" value="Unassembled WGS sequence"/>
</dbReference>
<proteinExistence type="predicted"/>
<organism evidence="1 2">
    <name type="scientific">Brachionus plicatilis</name>
    <name type="common">Marine rotifer</name>
    <name type="synonym">Brachionus muelleri</name>
    <dbReference type="NCBI Taxonomy" id="10195"/>
    <lineage>
        <taxon>Eukaryota</taxon>
        <taxon>Metazoa</taxon>
        <taxon>Spiralia</taxon>
        <taxon>Gnathifera</taxon>
        <taxon>Rotifera</taxon>
        <taxon>Eurotatoria</taxon>
        <taxon>Monogononta</taxon>
        <taxon>Pseudotrocha</taxon>
        <taxon>Ploima</taxon>
        <taxon>Brachionidae</taxon>
        <taxon>Brachionus</taxon>
    </lineage>
</organism>
<keyword evidence="2" id="KW-1185">Reference proteome</keyword>
<protein>
    <submittedName>
        <fullName evidence="1">Uncharacterized protein</fullName>
    </submittedName>
</protein>
<dbReference type="EMBL" id="REGN01000403">
    <property type="protein sequence ID" value="RNA42193.1"/>
    <property type="molecule type" value="Genomic_DNA"/>
</dbReference>
<reference evidence="1 2" key="1">
    <citation type="journal article" date="2018" name="Sci. Rep.">
        <title>Genomic signatures of local adaptation to the degree of environmental predictability in rotifers.</title>
        <authorList>
            <person name="Franch-Gras L."/>
            <person name="Hahn C."/>
            <person name="Garcia-Roger E.M."/>
            <person name="Carmona M.J."/>
            <person name="Serra M."/>
            <person name="Gomez A."/>
        </authorList>
    </citation>
    <scope>NUCLEOTIDE SEQUENCE [LARGE SCALE GENOMIC DNA]</scope>
    <source>
        <strain evidence="1">HYR1</strain>
    </source>
</reference>
<evidence type="ECO:0000313" key="1">
    <source>
        <dbReference type="EMBL" id="RNA42193.1"/>
    </source>
</evidence>